<proteinExistence type="predicted"/>
<reference evidence="1" key="2">
    <citation type="journal article" date="2023" name="Science">
        <title>Genomic signatures of disease resistance in endangered staghorn corals.</title>
        <authorList>
            <person name="Vollmer S.V."/>
            <person name="Selwyn J.D."/>
            <person name="Despard B.A."/>
            <person name="Roesel C.L."/>
        </authorList>
    </citation>
    <scope>NUCLEOTIDE SEQUENCE</scope>
    <source>
        <strain evidence="1">K2</strain>
    </source>
</reference>
<dbReference type="PANTHER" id="PTHR21301">
    <property type="entry name" value="REVERSE TRANSCRIPTASE"/>
    <property type="match status" value="1"/>
</dbReference>
<sequence>MGPNYACLFVRYIEEQIGQQYTGTVPQLHKRYIDDVVGIACCSRVEFEDYIAFISNFHPALQFTHTISETELPFLDINLRIYGDRIRTSIRYKATDTHSFLH</sequence>
<reference evidence="1" key="1">
    <citation type="journal article" date="2023" name="G3 (Bethesda)">
        <title>Whole genome assembly and annotation of the endangered Caribbean coral Acropora cervicornis.</title>
        <authorList>
            <person name="Selwyn J.D."/>
            <person name="Vollmer S.V."/>
        </authorList>
    </citation>
    <scope>NUCLEOTIDE SEQUENCE</scope>
    <source>
        <strain evidence="1">K2</strain>
    </source>
</reference>
<dbReference type="PANTHER" id="PTHR21301:SF10">
    <property type="entry name" value="REVERSE TRANSCRIPTASE DOMAIN-CONTAINING PROTEIN"/>
    <property type="match status" value="1"/>
</dbReference>
<dbReference type="AlphaFoldDB" id="A0AAD9V862"/>
<gene>
    <name evidence="1" type="ORF">P5673_012579</name>
</gene>
<name>A0AAD9V862_ACRCE</name>
<dbReference type="Proteomes" id="UP001249851">
    <property type="component" value="Unassembled WGS sequence"/>
</dbReference>
<accession>A0AAD9V862</accession>
<organism evidence="1 2">
    <name type="scientific">Acropora cervicornis</name>
    <name type="common">Staghorn coral</name>
    <dbReference type="NCBI Taxonomy" id="6130"/>
    <lineage>
        <taxon>Eukaryota</taxon>
        <taxon>Metazoa</taxon>
        <taxon>Cnidaria</taxon>
        <taxon>Anthozoa</taxon>
        <taxon>Hexacorallia</taxon>
        <taxon>Scleractinia</taxon>
        <taxon>Astrocoeniina</taxon>
        <taxon>Acroporidae</taxon>
        <taxon>Acropora</taxon>
    </lineage>
</organism>
<evidence type="ECO:0000313" key="2">
    <source>
        <dbReference type="Proteomes" id="UP001249851"/>
    </source>
</evidence>
<evidence type="ECO:0000313" key="1">
    <source>
        <dbReference type="EMBL" id="KAK2564320.1"/>
    </source>
</evidence>
<comment type="caution">
    <text evidence="1">The sequence shown here is derived from an EMBL/GenBank/DDBJ whole genome shotgun (WGS) entry which is preliminary data.</text>
</comment>
<keyword evidence="2" id="KW-1185">Reference proteome</keyword>
<protein>
    <recommendedName>
        <fullName evidence="3">Reverse transcriptase domain-containing protein</fullName>
    </recommendedName>
</protein>
<dbReference type="EMBL" id="JARQWQ010000023">
    <property type="protein sequence ID" value="KAK2564320.1"/>
    <property type="molecule type" value="Genomic_DNA"/>
</dbReference>
<evidence type="ECO:0008006" key="3">
    <source>
        <dbReference type="Google" id="ProtNLM"/>
    </source>
</evidence>